<dbReference type="PANTHER" id="PTHR46060:SF1">
    <property type="entry name" value="MARINER MOS1 TRANSPOSASE-LIKE PROTEIN"/>
    <property type="match status" value="1"/>
</dbReference>
<evidence type="ECO:0008006" key="3">
    <source>
        <dbReference type="Google" id="ProtNLM"/>
    </source>
</evidence>
<evidence type="ECO:0000313" key="1">
    <source>
        <dbReference type="EMBL" id="EFN75082.1"/>
    </source>
</evidence>
<feature type="non-terminal residue" evidence="1">
    <location>
        <position position="1"/>
    </location>
</feature>
<organism evidence="2">
    <name type="scientific">Harpegnathos saltator</name>
    <name type="common">Jerdon's jumping ant</name>
    <dbReference type="NCBI Taxonomy" id="610380"/>
    <lineage>
        <taxon>Eukaryota</taxon>
        <taxon>Metazoa</taxon>
        <taxon>Ecdysozoa</taxon>
        <taxon>Arthropoda</taxon>
        <taxon>Hexapoda</taxon>
        <taxon>Insecta</taxon>
        <taxon>Pterygota</taxon>
        <taxon>Neoptera</taxon>
        <taxon>Endopterygota</taxon>
        <taxon>Hymenoptera</taxon>
        <taxon>Apocrita</taxon>
        <taxon>Aculeata</taxon>
        <taxon>Formicoidea</taxon>
        <taxon>Formicidae</taxon>
        <taxon>Ponerinae</taxon>
        <taxon>Ponerini</taxon>
        <taxon>Harpegnathos</taxon>
    </lineage>
</organism>
<dbReference type="STRING" id="610380.E2CAH1"/>
<dbReference type="PANTHER" id="PTHR46060">
    <property type="entry name" value="MARINER MOS1 TRANSPOSASE-LIKE PROTEIN"/>
    <property type="match status" value="1"/>
</dbReference>
<dbReference type="EMBL" id="GL453976">
    <property type="protein sequence ID" value="EFN75082.1"/>
    <property type="molecule type" value="Genomic_DNA"/>
</dbReference>
<gene>
    <name evidence="1" type="ORF">EAI_07446</name>
</gene>
<dbReference type="Proteomes" id="UP000008237">
    <property type="component" value="Unassembled WGS sequence"/>
</dbReference>
<evidence type="ECO:0000313" key="2">
    <source>
        <dbReference type="Proteomes" id="UP000008237"/>
    </source>
</evidence>
<dbReference type="InterPro" id="IPR052709">
    <property type="entry name" value="Transposase-MT_Hybrid"/>
</dbReference>
<sequence>SIEDDPCAGRPSTVTVDNTNASIALQRCSTKIRRITVREIEAETGISKTSVHRILTQVLGKQNVAARWVPHFLSAEQKATRTKRT</sequence>
<dbReference type="AlphaFoldDB" id="E2CAH1"/>
<protein>
    <recommendedName>
        <fullName evidence="3">Histone-lysine N-methyltransferase SETMAR</fullName>
    </recommendedName>
</protein>
<reference evidence="1 2" key="1">
    <citation type="journal article" date="2010" name="Science">
        <title>Genomic comparison of the ants Camponotus floridanus and Harpegnathos saltator.</title>
        <authorList>
            <person name="Bonasio R."/>
            <person name="Zhang G."/>
            <person name="Ye C."/>
            <person name="Mutti N.S."/>
            <person name="Fang X."/>
            <person name="Qin N."/>
            <person name="Donahue G."/>
            <person name="Yang P."/>
            <person name="Li Q."/>
            <person name="Li C."/>
            <person name="Zhang P."/>
            <person name="Huang Z."/>
            <person name="Berger S.L."/>
            <person name="Reinberg D."/>
            <person name="Wang J."/>
            <person name="Liebig J."/>
        </authorList>
    </citation>
    <scope>NUCLEOTIDE SEQUENCE [LARGE SCALE GENOMIC DNA]</scope>
    <source>
        <strain evidence="1 2">R22 G/1</strain>
    </source>
</reference>
<dbReference type="InParanoid" id="E2CAH1"/>
<proteinExistence type="predicted"/>
<feature type="non-terminal residue" evidence="1">
    <location>
        <position position="85"/>
    </location>
</feature>
<name>E2CAH1_HARSA</name>
<accession>E2CAH1</accession>
<keyword evidence="2" id="KW-1185">Reference proteome</keyword>